<feature type="region of interest" description="Disordered" evidence="1">
    <location>
        <begin position="78"/>
        <end position="111"/>
    </location>
</feature>
<sequence>MELSLFTVRQKDDEPLKEYLQRFNVAALEVPSATQEVKASAFSEGLLDEDFFKSLDKKPVSKFDVLLVRATKYIDMEDAQAAKKESRGEKREETKDEAPRRSLELNFGIEKPPPPFQRVNAVYAPLTVPITQALMAIEGKGLLA</sequence>
<reference evidence="2" key="2">
    <citation type="journal article" date="2024" name="Plant">
        <title>Genomic evolution and insights into agronomic trait innovations of Sesamum species.</title>
        <authorList>
            <person name="Miao H."/>
            <person name="Wang L."/>
            <person name="Qu L."/>
            <person name="Liu H."/>
            <person name="Sun Y."/>
            <person name="Le M."/>
            <person name="Wang Q."/>
            <person name="Wei S."/>
            <person name="Zheng Y."/>
            <person name="Lin W."/>
            <person name="Duan Y."/>
            <person name="Cao H."/>
            <person name="Xiong S."/>
            <person name="Wang X."/>
            <person name="Wei L."/>
            <person name="Li C."/>
            <person name="Ma Q."/>
            <person name="Ju M."/>
            <person name="Zhao R."/>
            <person name="Li G."/>
            <person name="Mu C."/>
            <person name="Tian Q."/>
            <person name="Mei H."/>
            <person name="Zhang T."/>
            <person name="Gao T."/>
            <person name="Zhang H."/>
        </authorList>
    </citation>
    <scope>NUCLEOTIDE SEQUENCE</scope>
    <source>
        <strain evidence="2">G02</strain>
    </source>
</reference>
<proteinExistence type="predicted"/>
<dbReference type="AlphaFoldDB" id="A0AAW2MFH6"/>
<name>A0AAW2MFH6_SESRA</name>
<evidence type="ECO:0000256" key="1">
    <source>
        <dbReference type="SAM" id="MobiDB-lite"/>
    </source>
</evidence>
<organism evidence="2">
    <name type="scientific">Sesamum radiatum</name>
    <name type="common">Black benniseed</name>
    <dbReference type="NCBI Taxonomy" id="300843"/>
    <lineage>
        <taxon>Eukaryota</taxon>
        <taxon>Viridiplantae</taxon>
        <taxon>Streptophyta</taxon>
        <taxon>Embryophyta</taxon>
        <taxon>Tracheophyta</taxon>
        <taxon>Spermatophyta</taxon>
        <taxon>Magnoliopsida</taxon>
        <taxon>eudicotyledons</taxon>
        <taxon>Gunneridae</taxon>
        <taxon>Pentapetalae</taxon>
        <taxon>asterids</taxon>
        <taxon>lamiids</taxon>
        <taxon>Lamiales</taxon>
        <taxon>Pedaliaceae</taxon>
        <taxon>Sesamum</taxon>
    </lineage>
</organism>
<accession>A0AAW2MFH6</accession>
<evidence type="ECO:0000313" key="2">
    <source>
        <dbReference type="EMBL" id="KAL0329202.1"/>
    </source>
</evidence>
<dbReference type="EMBL" id="JACGWJ010000022">
    <property type="protein sequence ID" value="KAL0329202.1"/>
    <property type="molecule type" value="Genomic_DNA"/>
</dbReference>
<reference evidence="2" key="1">
    <citation type="submission" date="2020-06" db="EMBL/GenBank/DDBJ databases">
        <authorList>
            <person name="Li T."/>
            <person name="Hu X."/>
            <person name="Zhang T."/>
            <person name="Song X."/>
            <person name="Zhang H."/>
            <person name="Dai N."/>
            <person name="Sheng W."/>
            <person name="Hou X."/>
            <person name="Wei L."/>
        </authorList>
    </citation>
    <scope>NUCLEOTIDE SEQUENCE</scope>
    <source>
        <strain evidence="2">G02</strain>
        <tissue evidence="2">Leaf</tissue>
    </source>
</reference>
<protein>
    <submittedName>
        <fullName evidence="2">Uncharacterized protein</fullName>
    </submittedName>
</protein>
<gene>
    <name evidence="2" type="ORF">Sradi_4906900</name>
</gene>
<feature type="compositionally biased region" description="Basic and acidic residues" evidence="1">
    <location>
        <begin position="78"/>
        <end position="103"/>
    </location>
</feature>
<comment type="caution">
    <text evidence="2">The sequence shown here is derived from an EMBL/GenBank/DDBJ whole genome shotgun (WGS) entry which is preliminary data.</text>
</comment>